<dbReference type="EMBL" id="CH933809">
    <property type="protein sequence ID" value="EDW18847.1"/>
    <property type="molecule type" value="Genomic_DNA"/>
</dbReference>
<gene>
    <name evidence="1" type="primary">Dmoj\GI13454</name>
    <name evidence="1" type="ORF">Dmoj_GI13454</name>
</gene>
<keyword evidence="2" id="KW-1185">Reference proteome</keyword>
<dbReference type="OrthoDB" id="8003490at2759"/>
<evidence type="ECO:0000313" key="1">
    <source>
        <dbReference type="EMBL" id="EDW18847.1"/>
    </source>
</evidence>
<protein>
    <submittedName>
        <fullName evidence="1">Uncharacterized protein</fullName>
    </submittedName>
</protein>
<dbReference type="OMA" id="YQYTPDC"/>
<sequence length="257" mass="29531">MNSSYSFNFDRSVEARSTSTPVSISLSSLHRALIEYATVSSRLLFIQDPDVYTDFYHPNEKFNEYSNVELCDIMLKLVLPNVHLYQLPTTIKDRLKLLELNPCFQKTHQGYQYSPNRLGIQFVLQPKTDFSLPEELPTIMSAQRAQTGGTIFQKDALMRADSCSHTMLVGSDARGPKFELSMDIAAPLSAMLSNDWELSSNELHHTYKIKKRLQRAKYNFQETGNASPYRTNLLQLVDNMDMFDKLKKHLNRSFSNL</sequence>
<dbReference type="PhylomeDB" id="B4KYV5"/>
<dbReference type="AlphaFoldDB" id="B4KYV5"/>
<organism evidence="1 2">
    <name type="scientific">Drosophila mojavensis</name>
    <name type="common">Fruit fly</name>
    <dbReference type="NCBI Taxonomy" id="7230"/>
    <lineage>
        <taxon>Eukaryota</taxon>
        <taxon>Metazoa</taxon>
        <taxon>Ecdysozoa</taxon>
        <taxon>Arthropoda</taxon>
        <taxon>Hexapoda</taxon>
        <taxon>Insecta</taxon>
        <taxon>Pterygota</taxon>
        <taxon>Neoptera</taxon>
        <taxon>Endopterygota</taxon>
        <taxon>Diptera</taxon>
        <taxon>Brachycera</taxon>
        <taxon>Muscomorpha</taxon>
        <taxon>Ephydroidea</taxon>
        <taxon>Drosophilidae</taxon>
        <taxon>Drosophila</taxon>
    </lineage>
</organism>
<dbReference type="SMR" id="B4KYV5"/>
<dbReference type="Proteomes" id="UP000009192">
    <property type="component" value="Unassembled WGS sequence"/>
</dbReference>
<dbReference type="eggNOG" id="ENOG502T88C">
    <property type="taxonomic scope" value="Eukaryota"/>
</dbReference>
<evidence type="ECO:0000313" key="2">
    <source>
        <dbReference type="Proteomes" id="UP000009192"/>
    </source>
</evidence>
<name>B4KYV5_DROMO</name>
<reference evidence="1 2" key="1">
    <citation type="journal article" date="2007" name="Nature">
        <title>Evolution of genes and genomes on the Drosophila phylogeny.</title>
        <authorList>
            <consortium name="Drosophila 12 Genomes Consortium"/>
            <person name="Clark A.G."/>
            <person name="Eisen M.B."/>
            <person name="Smith D.R."/>
            <person name="Bergman C.M."/>
            <person name="Oliver B."/>
            <person name="Markow T.A."/>
            <person name="Kaufman T.C."/>
            <person name="Kellis M."/>
            <person name="Gelbart W."/>
            <person name="Iyer V.N."/>
            <person name="Pollard D.A."/>
            <person name="Sackton T.B."/>
            <person name="Larracuente A.M."/>
            <person name="Singh N.D."/>
            <person name="Abad J.P."/>
            <person name="Abt D.N."/>
            <person name="Adryan B."/>
            <person name="Aguade M."/>
            <person name="Akashi H."/>
            <person name="Anderson W.W."/>
            <person name="Aquadro C.F."/>
            <person name="Ardell D.H."/>
            <person name="Arguello R."/>
            <person name="Artieri C.G."/>
            <person name="Barbash D.A."/>
            <person name="Barker D."/>
            <person name="Barsanti P."/>
            <person name="Batterham P."/>
            <person name="Batzoglou S."/>
            <person name="Begun D."/>
            <person name="Bhutkar A."/>
            <person name="Blanco E."/>
            <person name="Bosak S.A."/>
            <person name="Bradley R.K."/>
            <person name="Brand A.D."/>
            <person name="Brent M.R."/>
            <person name="Brooks A.N."/>
            <person name="Brown R.H."/>
            <person name="Butlin R.K."/>
            <person name="Caggese C."/>
            <person name="Calvi B.R."/>
            <person name="Bernardo de Carvalho A."/>
            <person name="Caspi A."/>
            <person name="Castrezana S."/>
            <person name="Celniker S.E."/>
            <person name="Chang J.L."/>
            <person name="Chapple C."/>
            <person name="Chatterji S."/>
            <person name="Chinwalla A."/>
            <person name="Civetta A."/>
            <person name="Clifton S.W."/>
            <person name="Comeron J.M."/>
            <person name="Costello J.C."/>
            <person name="Coyne J.A."/>
            <person name="Daub J."/>
            <person name="David R.G."/>
            <person name="Delcher A.L."/>
            <person name="Delehaunty K."/>
            <person name="Do C.B."/>
            <person name="Ebling H."/>
            <person name="Edwards K."/>
            <person name="Eickbush T."/>
            <person name="Evans J.D."/>
            <person name="Filipski A."/>
            <person name="Findeiss S."/>
            <person name="Freyhult E."/>
            <person name="Fulton L."/>
            <person name="Fulton R."/>
            <person name="Garcia A.C."/>
            <person name="Gardiner A."/>
            <person name="Garfield D.A."/>
            <person name="Garvin B.E."/>
            <person name="Gibson G."/>
            <person name="Gilbert D."/>
            <person name="Gnerre S."/>
            <person name="Godfrey J."/>
            <person name="Good R."/>
            <person name="Gotea V."/>
            <person name="Gravely B."/>
            <person name="Greenberg A.J."/>
            <person name="Griffiths-Jones S."/>
            <person name="Gross S."/>
            <person name="Guigo R."/>
            <person name="Gustafson E.A."/>
            <person name="Haerty W."/>
            <person name="Hahn M.W."/>
            <person name="Halligan D.L."/>
            <person name="Halpern A.L."/>
            <person name="Halter G.M."/>
            <person name="Han M.V."/>
            <person name="Heger A."/>
            <person name="Hillier L."/>
            <person name="Hinrichs A.S."/>
            <person name="Holmes I."/>
            <person name="Hoskins R.A."/>
            <person name="Hubisz M.J."/>
            <person name="Hultmark D."/>
            <person name="Huntley M.A."/>
            <person name="Jaffe D.B."/>
            <person name="Jagadeeshan S."/>
            <person name="Jeck W.R."/>
            <person name="Johnson J."/>
            <person name="Jones C.D."/>
            <person name="Jordan W.C."/>
            <person name="Karpen G.H."/>
            <person name="Kataoka E."/>
            <person name="Keightley P.D."/>
            <person name="Kheradpour P."/>
            <person name="Kirkness E.F."/>
            <person name="Koerich L.B."/>
            <person name="Kristiansen K."/>
            <person name="Kudrna D."/>
            <person name="Kulathinal R.J."/>
            <person name="Kumar S."/>
            <person name="Kwok R."/>
            <person name="Lander E."/>
            <person name="Langley C.H."/>
            <person name="Lapoint R."/>
            <person name="Lazzaro B.P."/>
            <person name="Lee S.J."/>
            <person name="Levesque L."/>
            <person name="Li R."/>
            <person name="Lin C.F."/>
            <person name="Lin M.F."/>
            <person name="Lindblad-Toh K."/>
            <person name="Llopart A."/>
            <person name="Long M."/>
            <person name="Low L."/>
            <person name="Lozovsky E."/>
            <person name="Lu J."/>
            <person name="Luo M."/>
            <person name="Machado C.A."/>
            <person name="Makalowski W."/>
            <person name="Marzo M."/>
            <person name="Matsuda M."/>
            <person name="Matzkin L."/>
            <person name="McAllister B."/>
            <person name="McBride C.S."/>
            <person name="McKernan B."/>
            <person name="McKernan K."/>
            <person name="Mendez-Lago M."/>
            <person name="Minx P."/>
            <person name="Mollenhauer M.U."/>
            <person name="Montooth K."/>
            <person name="Mount S.M."/>
            <person name="Mu X."/>
            <person name="Myers E."/>
            <person name="Negre B."/>
            <person name="Newfeld S."/>
            <person name="Nielsen R."/>
            <person name="Noor M.A."/>
            <person name="O'Grady P."/>
            <person name="Pachter L."/>
            <person name="Papaceit M."/>
            <person name="Parisi M.J."/>
            <person name="Parisi M."/>
            <person name="Parts L."/>
            <person name="Pedersen J.S."/>
            <person name="Pesole G."/>
            <person name="Phillippy A.M."/>
            <person name="Ponting C.P."/>
            <person name="Pop M."/>
            <person name="Porcelli D."/>
            <person name="Powell J.R."/>
            <person name="Prohaska S."/>
            <person name="Pruitt K."/>
            <person name="Puig M."/>
            <person name="Quesneville H."/>
            <person name="Ram K.R."/>
            <person name="Rand D."/>
            <person name="Rasmussen M.D."/>
            <person name="Reed L.K."/>
            <person name="Reenan R."/>
            <person name="Reily A."/>
            <person name="Remington K.A."/>
            <person name="Rieger T.T."/>
            <person name="Ritchie M.G."/>
            <person name="Robin C."/>
            <person name="Rogers Y.H."/>
            <person name="Rohde C."/>
            <person name="Rozas J."/>
            <person name="Rubenfield M.J."/>
            <person name="Ruiz A."/>
            <person name="Russo S."/>
            <person name="Salzberg S.L."/>
            <person name="Sanchez-Gracia A."/>
            <person name="Saranga D.J."/>
            <person name="Sato H."/>
            <person name="Schaeffer S.W."/>
            <person name="Schatz M.C."/>
            <person name="Schlenke T."/>
            <person name="Schwartz R."/>
            <person name="Segarra C."/>
            <person name="Singh R.S."/>
            <person name="Sirot L."/>
            <person name="Sirota M."/>
            <person name="Sisneros N.B."/>
            <person name="Smith C.D."/>
            <person name="Smith T.F."/>
            <person name="Spieth J."/>
            <person name="Stage D.E."/>
            <person name="Stark A."/>
            <person name="Stephan W."/>
            <person name="Strausberg R.L."/>
            <person name="Strempel S."/>
            <person name="Sturgill D."/>
            <person name="Sutton G."/>
            <person name="Sutton G.G."/>
            <person name="Tao W."/>
            <person name="Teichmann S."/>
            <person name="Tobari Y.N."/>
            <person name="Tomimura Y."/>
            <person name="Tsolas J.M."/>
            <person name="Valente V.L."/>
            <person name="Venter E."/>
            <person name="Venter J.C."/>
            <person name="Vicario S."/>
            <person name="Vieira F.G."/>
            <person name="Vilella A.J."/>
            <person name="Villasante A."/>
            <person name="Walenz B."/>
            <person name="Wang J."/>
            <person name="Wasserman M."/>
            <person name="Watts T."/>
            <person name="Wilson D."/>
            <person name="Wilson R.K."/>
            <person name="Wing R.A."/>
            <person name="Wolfner M.F."/>
            <person name="Wong A."/>
            <person name="Wong G.K."/>
            <person name="Wu C.I."/>
            <person name="Wu G."/>
            <person name="Yamamoto D."/>
            <person name="Yang H.P."/>
            <person name="Yang S.P."/>
            <person name="Yorke J.A."/>
            <person name="Yoshida K."/>
            <person name="Zdobnov E."/>
            <person name="Zhang P."/>
            <person name="Zhang Y."/>
            <person name="Zimin A.V."/>
            <person name="Baldwin J."/>
            <person name="Abdouelleil A."/>
            <person name="Abdulkadir J."/>
            <person name="Abebe A."/>
            <person name="Abera B."/>
            <person name="Abreu J."/>
            <person name="Acer S.C."/>
            <person name="Aftuck L."/>
            <person name="Alexander A."/>
            <person name="An P."/>
            <person name="Anderson E."/>
            <person name="Anderson S."/>
            <person name="Arachi H."/>
            <person name="Azer M."/>
            <person name="Bachantsang P."/>
            <person name="Barry A."/>
            <person name="Bayul T."/>
            <person name="Berlin A."/>
            <person name="Bessette D."/>
            <person name="Bloom T."/>
            <person name="Blye J."/>
            <person name="Boguslavskiy L."/>
            <person name="Bonnet C."/>
            <person name="Boukhgalter B."/>
            <person name="Bourzgui I."/>
            <person name="Brown A."/>
            <person name="Cahill P."/>
            <person name="Channer S."/>
            <person name="Cheshatsang Y."/>
            <person name="Chuda L."/>
            <person name="Citroen M."/>
            <person name="Collymore A."/>
            <person name="Cooke P."/>
            <person name="Costello M."/>
            <person name="D'Aco K."/>
            <person name="Daza R."/>
            <person name="De Haan G."/>
            <person name="DeGray S."/>
            <person name="DeMaso C."/>
            <person name="Dhargay N."/>
            <person name="Dooley K."/>
            <person name="Dooley E."/>
            <person name="Doricent M."/>
            <person name="Dorje P."/>
            <person name="Dorjee K."/>
            <person name="Dupes A."/>
            <person name="Elong R."/>
            <person name="Falk J."/>
            <person name="Farina A."/>
            <person name="Faro S."/>
            <person name="Ferguson D."/>
            <person name="Fisher S."/>
            <person name="Foley C.D."/>
            <person name="Franke A."/>
            <person name="Friedrich D."/>
            <person name="Gadbois L."/>
            <person name="Gearin G."/>
            <person name="Gearin C.R."/>
            <person name="Giannoukos G."/>
            <person name="Goode T."/>
            <person name="Graham J."/>
            <person name="Grandbois E."/>
            <person name="Grewal S."/>
            <person name="Gyaltsen K."/>
            <person name="Hafez N."/>
            <person name="Hagos B."/>
            <person name="Hall J."/>
            <person name="Henson C."/>
            <person name="Hollinger A."/>
            <person name="Honan T."/>
            <person name="Huard M.D."/>
            <person name="Hughes L."/>
            <person name="Hurhula B."/>
            <person name="Husby M.E."/>
            <person name="Kamat A."/>
            <person name="Kanga B."/>
            <person name="Kashin S."/>
            <person name="Khazanovich D."/>
            <person name="Kisner P."/>
            <person name="Lance K."/>
            <person name="Lara M."/>
            <person name="Lee W."/>
            <person name="Lennon N."/>
            <person name="Letendre F."/>
            <person name="LeVine R."/>
            <person name="Lipovsky A."/>
            <person name="Liu X."/>
            <person name="Liu J."/>
            <person name="Liu S."/>
            <person name="Lokyitsang T."/>
            <person name="Lokyitsang Y."/>
            <person name="Lubonja R."/>
            <person name="Lui A."/>
            <person name="MacDonald P."/>
            <person name="Magnisalis V."/>
            <person name="Maru K."/>
            <person name="Matthews C."/>
            <person name="McCusker W."/>
            <person name="McDonough S."/>
            <person name="Mehta T."/>
            <person name="Meldrim J."/>
            <person name="Meneus L."/>
            <person name="Mihai O."/>
            <person name="Mihalev A."/>
            <person name="Mihova T."/>
            <person name="Mittelman R."/>
            <person name="Mlenga V."/>
            <person name="Montmayeur A."/>
            <person name="Mulrain L."/>
            <person name="Navidi A."/>
            <person name="Naylor J."/>
            <person name="Negash T."/>
            <person name="Nguyen T."/>
            <person name="Nguyen N."/>
            <person name="Nicol R."/>
            <person name="Norbu C."/>
            <person name="Norbu N."/>
            <person name="Novod N."/>
            <person name="O'Neill B."/>
            <person name="Osman S."/>
            <person name="Markiewicz E."/>
            <person name="Oyono O.L."/>
            <person name="Patti C."/>
            <person name="Phunkhang P."/>
            <person name="Pierre F."/>
            <person name="Priest M."/>
            <person name="Raghuraman S."/>
            <person name="Rege F."/>
            <person name="Reyes R."/>
            <person name="Rise C."/>
            <person name="Rogov P."/>
            <person name="Ross K."/>
            <person name="Ryan E."/>
            <person name="Settipalli S."/>
            <person name="Shea T."/>
            <person name="Sherpa N."/>
            <person name="Shi L."/>
            <person name="Shih D."/>
            <person name="Sparrow T."/>
            <person name="Spaulding J."/>
            <person name="Stalker J."/>
            <person name="Stange-Thomann N."/>
            <person name="Stavropoulos S."/>
            <person name="Stone C."/>
            <person name="Strader C."/>
            <person name="Tesfaye S."/>
            <person name="Thomson T."/>
            <person name="Thoulutsang Y."/>
            <person name="Thoulutsang D."/>
            <person name="Topham K."/>
            <person name="Topping I."/>
            <person name="Tsamla T."/>
            <person name="Vassiliev H."/>
            <person name="Vo A."/>
            <person name="Wangchuk T."/>
            <person name="Wangdi T."/>
            <person name="Weiand M."/>
            <person name="Wilkinson J."/>
            <person name="Wilson A."/>
            <person name="Yadav S."/>
            <person name="Young G."/>
            <person name="Yu Q."/>
            <person name="Zembek L."/>
            <person name="Zhong D."/>
            <person name="Zimmer A."/>
            <person name="Zwirko Z."/>
            <person name="Jaffe D.B."/>
            <person name="Alvarez P."/>
            <person name="Brockman W."/>
            <person name="Butler J."/>
            <person name="Chin C."/>
            <person name="Gnerre S."/>
            <person name="Grabherr M."/>
            <person name="Kleber M."/>
            <person name="Mauceli E."/>
            <person name="MacCallum I."/>
        </authorList>
    </citation>
    <scope>NUCLEOTIDE SEQUENCE [LARGE SCALE GENOMIC DNA]</scope>
    <source>
        <strain evidence="2">Tucson 15081-1352.22</strain>
    </source>
</reference>
<proteinExistence type="predicted"/>
<dbReference type="InParanoid" id="B4KYV5"/>
<accession>B4KYV5</accession>
<dbReference type="KEGG" id="dmo:Dmoj_GI13454"/>
<dbReference type="HOGENOM" id="CLU_1066623_0_0_1"/>